<reference evidence="2 3" key="1">
    <citation type="journal article" date="2018" name="Front. Microbiol.">
        <title>Genome-Wide Analysis of Corynespora cassiicola Leaf Fall Disease Putative Effectors.</title>
        <authorList>
            <person name="Lopez D."/>
            <person name="Ribeiro S."/>
            <person name="Label P."/>
            <person name="Fumanal B."/>
            <person name="Venisse J.S."/>
            <person name="Kohler A."/>
            <person name="de Oliveira R.R."/>
            <person name="Labutti K."/>
            <person name="Lipzen A."/>
            <person name="Lail K."/>
            <person name="Bauer D."/>
            <person name="Ohm R.A."/>
            <person name="Barry K.W."/>
            <person name="Spatafora J."/>
            <person name="Grigoriev I.V."/>
            <person name="Martin F.M."/>
            <person name="Pujade-Renaud V."/>
        </authorList>
    </citation>
    <scope>NUCLEOTIDE SEQUENCE [LARGE SCALE GENOMIC DNA]</scope>
    <source>
        <strain evidence="2 3">Philippines</strain>
    </source>
</reference>
<gene>
    <name evidence="2" type="ORF">BS50DRAFT_10928</name>
</gene>
<sequence length="199" mass="20433">MSNRPSRSPSPSNSSKPESSQDIPAQPKVSGSLADVSDIPSDLGEAPQHIAGLRSQSTPNLFSSSQAEHPSTNASPAYSGTPQIVVTGSPETAETDSFGRQGRSLVYRHRTGNSSSQPPRRASTPYTRPRSRSQPREAPTATASAMSSASSSPGNTSTAGATSGSSGNPSYQLPYAPFPYPMPANARGGQGQQGSGSGK</sequence>
<accession>A0A2T2P9B0</accession>
<name>A0A2T2P9B0_CORCC</name>
<dbReference type="OrthoDB" id="3798940at2759"/>
<feature type="compositionally biased region" description="Low complexity" evidence="1">
    <location>
        <begin position="1"/>
        <end position="20"/>
    </location>
</feature>
<evidence type="ECO:0000256" key="1">
    <source>
        <dbReference type="SAM" id="MobiDB-lite"/>
    </source>
</evidence>
<evidence type="ECO:0000313" key="3">
    <source>
        <dbReference type="Proteomes" id="UP000240883"/>
    </source>
</evidence>
<proteinExistence type="predicted"/>
<dbReference type="Proteomes" id="UP000240883">
    <property type="component" value="Unassembled WGS sequence"/>
</dbReference>
<dbReference type="AlphaFoldDB" id="A0A2T2P9B0"/>
<protein>
    <submittedName>
        <fullName evidence="2">Uncharacterized protein</fullName>
    </submittedName>
</protein>
<feature type="compositionally biased region" description="Gly residues" evidence="1">
    <location>
        <begin position="188"/>
        <end position="199"/>
    </location>
</feature>
<feature type="region of interest" description="Disordered" evidence="1">
    <location>
        <begin position="1"/>
        <end position="199"/>
    </location>
</feature>
<feature type="compositionally biased region" description="Polar residues" evidence="1">
    <location>
        <begin position="54"/>
        <end position="92"/>
    </location>
</feature>
<dbReference type="EMBL" id="KZ678128">
    <property type="protein sequence ID" value="PSN74225.1"/>
    <property type="molecule type" value="Genomic_DNA"/>
</dbReference>
<feature type="compositionally biased region" description="Low complexity" evidence="1">
    <location>
        <begin position="138"/>
        <end position="170"/>
    </location>
</feature>
<organism evidence="2 3">
    <name type="scientific">Corynespora cassiicola Philippines</name>
    <dbReference type="NCBI Taxonomy" id="1448308"/>
    <lineage>
        <taxon>Eukaryota</taxon>
        <taxon>Fungi</taxon>
        <taxon>Dikarya</taxon>
        <taxon>Ascomycota</taxon>
        <taxon>Pezizomycotina</taxon>
        <taxon>Dothideomycetes</taxon>
        <taxon>Pleosporomycetidae</taxon>
        <taxon>Pleosporales</taxon>
        <taxon>Corynesporascaceae</taxon>
        <taxon>Corynespora</taxon>
    </lineage>
</organism>
<keyword evidence="3" id="KW-1185">Reference proteome</keyword>
<evidence type="ECO:0000313" key="2">
    <source>
        <dbReference type="EMBL" id="PSN74225.1"/>
    </source>
</evidence>